<evidence type="ECO:0000313" key="2">
    <source>
        <dbReference type="Proteomes" id="UP000204225"/>
    </source>
</evidence>
<name>A0AC59EX34_9VIRU</name>
<dbReference type="EMBL" id="KC662249">
    <property type="protein sequence ID" value="AGM15517.1"/>
    <property type="molecule type" value="Genomic_DNA"/>
</dbReference>
<sequence length="328" mass="37041">MEITDFSYFKTDNKCHGPKDELNNESALNTFIGKNFDTHTFSIGKNSPSKSNVDECKKKALAGNKSLFLLGNASVDADTKSVKYDCLIPKVDKKYTNGNIANLLRPFNDLITDLFGSSSIFSNTETATAIEFDSTKQRTNINDIPNCFSIDQDNIKDTFSKSGKYVIYKTSLVSNSGVSDQLRGTKSLDYYTGDYNSIIQQTDGVLDVFKQMFKNAVCERSSVHMGKLDGSIIALQQHYQRYFSSLDLITTDLSNMSVLTEYDTLYLEKLQRDIDSKKKELKSLIGFDGANNGKLSDTEFMRNLKLSENILLFFVLIFVIYAYRRKLI</sequence>
<organism evidence="1 2">
    <name type="scientific">Phaeocystis globosa virus PgV-16T</name>
    <dbReference type="NCBI Taxonomy" id="3071227"/>
    <lineage>
        <taxon>Viruses</taxon>
        <taxon>Varidnaviria</taxon>
        <taxon>Bamfordvirae</taxon>
        <taxon>Nucleocytoviricota</taxon>
        <taxon>Megaviricetes</taxon>
        <taxon>Imitervirales</taxon>
        <taxon>Mesomimiviridae</taxon>
        <taxon>Tethysvirus</taxon>
        <taxon>Tethysvirus hollandense</taxon>
    </lineage>
</organism>
<reference evidence="1 2" key="1">
    <citation type="journal article" date="2013" name="Proc. Natl. Acad. Sci. U.S.A.">
        <title>Genome of Phaeocystis globosa virus PgV-16T highlights the common ancestry of the largest known DNA viruses infecting eukaryotes.</title>
        <authorList>
            <person name="Santini S."/>
            <person name="Jeudy S."/>
            <person name="Bartoli J."/>
            <person name="Poirot O."/>
            <person name="Lescot M."/>
            <person name="Abergel C."/>
            <person name="Barbe V."/>
            <person name="Wommack K.E."/>
            <person name="Noordeloos A.A."/>
            <person name="Brussaard C.P."/>
            <person name="Claverie J.M."/>
        </authorList>
    </citation>
    <scope>NUCLEOTIDE SEQUENCE [LARGE SCALE GENOMIC DNA]</scope>
    <source>
        <strain evidence="1 2">16T</strain>
    </source>
</reference>
<dbReference type="Proteomes" id="UP000204225">
    <property type="component" value="Segment"/>
</dbReference>
<accession>A0AC59EX34</accession>
<proteinExistence type="predicted"/>
<evidence type="ECO:0000313" key="1">
    <source>
        <dbReference type="EMBL" id="AGM15517.1"/>
    </source>
</evidence>
<keyword evidence="2" id="KW-1185">Reference proteome</keyword>
<protein>
    <submittedName>
        <fullName evidence="1">Uncharacterized protein</fullName>
    </submittedName>
</protein>
<gene>
    <name evidence="1" type="ORF">PGCG_00206</name>
</gene>